<evidence type="ECO:0000256" key="3">
    <source>
        <dbReference type="SAM" id="MobiDB-lite"/>
    </source>
</evidence>
<dbReference type="PANTHER" id="PTHR43817:SF1">
    <property type="entry name" value="HYDROLASE, FAMILY 43, PUTATIVE (AFU_ORTHOLOGUE AFUA_3G01660)-RELATED"/>
    <property type="match status" value="1"/>
</dbReference>
<feature type="region of interest" description="Disordered" evidence="3">
    <location>
        <begin position="304"/>
        <end position="332"/>
    </location>
</feature>
<dbReference type="KEGG" id="elut:CKA38_13300"/>
<protein>
    <recommendedName>
        <fullName evidence="7">Glycosyl hydrolases family 2 sugar binding domain-containing protein</fullName>
    </recommendedName>
</protein>
<evidence type="ECO:0000256" key="2">
    <source>
        <dbReference type="ARBA" id="ARBA00022801"/>
    </source>
</evidence>
<evidence type="ECO:0000256" key="1">
    <source>
        <dbReference type="ARBA" id="ARBA00022729"/>
    </source>
</evidence>
<evidence type="ECO:0000256" key="4">
    <source>
        <dbReference type="SAM" id="SignalP"/>
    </source>
</evidence>
<gene>
    <name evidence="5" type="ORF">CKA38_13300</name>
</gene>
<dbReference type="Proteomes" id="UP000244896">
    <property type="component" value="Chromosome"/>
</dbReference>
<dbReference type="GO" id="GO:0016787">
    <property type="term" value="F:hydrolase activity"/>
    <property type="evidence" value="ECO:0007669"/>
    <property type="project" value="UniProtKB-KW"/>
</dbReference>
<keyword evidence="6" id="KW-1185">Reference proteome</keyword>
<organism evidence="5 6">
    <name type="scientific">Ereboglobus luteus</name>
    <dbReference type="NCBI Taxonomy" id="1796921"/>
    <lineage>
        <taxon>Bacteria</taxon>
        <taxon>Pseudomonadati</taxon>
        <taxon>Verrucomicrobiota</taxon>
        <taxon>Opitutia</taxon>
        <taxon>Opitutales</taxon>
        <taxon>Opitutaceae</taxon>
        <taxon>Ereboglobus</taxon>
    </lineage>
</organism>
<feature type="chain" id="PRO_5016092016" description="Glycosyl hydrolases family 2 sugar binding domain-containing protein" evidence="4">
    <location>
        <begin position="20"/>
        <end position="952"/>
    </location>
</feature>
<accession>A0A2U8E6F4</accession>
<reference evidence="5 6" key="1">
    <citation type="journal article" date="2018" name="Syst. Appl. Microbiol.">
        <title>Ereboglobus luteus gen. nov. sp. nov. from cockroach guts, and new insights into the oxygen relationship of the genera Opitutus and Didymococcus (Verrucomicrobia: Opitutaceae).</title>
        <authorList>
            <person name="Tegtmeier D."/>
            <person name="Belitz A."/>
            <person name="Radek R."/>
            <person name="Heimerl T."/>
            <person name="Brune A."/>
        </authorList>
    </citation>
    <scope>NUCLEOTIDE SEQUENCE [LARGE SCALE GENOMIC DNA]</scope>
    <source>
        <strain evidence="5 6">Ho45</strain>
    </source>
</reference>
<dbReference type="EMBL" id="CP023004">
    <property type="protein sequence ID" value="AWI10102.1"/>
    <property type="molecule type" value="Genomic_DNA"/>
</dbReference>
<dbReference type="AlphaFoldDB" id="A0A2U8E6F4"/>
<keyword evidence="2" id="KW-0378">Hydrolase</keyword>
<evidence type="ECO:0008006" key="7">
    <source>
        <dbReference type="Google" id="ProtNLM"/>
    </source>
</evidence>
<name>A0A2U8E6F4_9BACT</name>
<feature type="compositionally biased region" description="Basic and acidic residues" evidence="3">
    <location>
        <begin position="315"/>
        <end position="328"/>
    </location>
</feature>
<dbReference type="OrthoDB" id="9761519at2"/>
<feature type="signal peptide" evidence="4">
    <location>
        <begin position="1"/>
        <end position="19"/>
    </location>
</feature>
<sequence length="952" mass="107185">MKKSLVIALLSFTAICLPAQTLKDSFSNPPDEYRPHTFWVWMNDLVSKKGIKDDLDAFKKFGLRGTLVMLVGGHGDGNMTTPHGMANPIKPVSPEFFDAWKYAAEVSAANNMTIVSQLGPGWCHSGGPWIQPKDAVQHLAYTDRTVRGPVKRAMFRMSREAAGKGIGFVSAISSTDNVESITIDLGRYAAGVSRVDIHPYYHEMIEGFGFPLRFKLEIADNPEFQNAVVLADYTARDFRNPKNKVVSFSGNPEKYGFEHVRYVRFTSVKNYHYTKDNKDRYFIALGGIQLFSIEGTRVSMRTSSTAASSTGDLSELDKAASADKKEGGQKNNNVDASDIILERPGYEHFTRDIAVVAFPKASVIIPGKVIEFHPDADGRFTWDVPEGDWIVRHYAIRNALAYNRPAPEGGRGLECDKLETSGADRIWEGMVGKFLSQSPHLAGKTIKGVEADSWEVGNPEWSKSFRDEFKRRRGYDPVPWLMAYKTNQVVGDEELSARFREDVYLTQTDMFADNFFSYMRDKCEARGMEFMTEPYTGPFDPVRCGGRTHIPMGEVWASGECLLTLRWASSAANTYGRKAVGGETFTGRWNDGAWRTDPYALKRIGDLSFCNGLNRIYLHAAALQPWGDNKKAHPGMPMRCWGTMFLPGQTWITPGREWVDYITRCQHMLSQGRAAKDIAFIMPTLDWKKTTPGGTHKLYDYDLLSEELFINEISWSDGYFRLPSGARYRILILPDTKGKSSVEFLTKLQSLINSGGIVFCQDKPRRAEGMRGYPESDLMVKQLADEIWGDCDGKDVRARDLGKGKLIWAKTWTQEEDLETRWYINARPPKRAFWEEAAHTTRWSPALLAALGAWGWSLMLMSSPPAASPMRSADARKQNAGCAKAMTPSHGYTGLRITVIYTLLPTRPAMSSTQRSSFVFPAKKYRCGMRKRTNNTGWKGMIREVRQRLPCR</sequence>
<keyword evidence="1 4" id="KW-0732">Signal</keyword>
<proteinExistence type="predicted"/>
<dbReference type="PANTHER" id="PTHR43817">
    <property type="entry name" value="GLYCOSYL HYDROLASE"/>
    <property type="match status" value="1"/>
</dbReference>
<dbReference type="Pfam" id="PF17132">
    <property type="entry name" value="Glyco_hydro_106"/>
    <property type="match status" value="2"/>
</dbReference>
<evidence type="ECO:0000313" key="5">
    <source>
        <dbReference type="EMBL" id="AWI10102.1"/>
    </source>
</evidence>
<evidence type="ECO:0000313" key="6">
    <source>
        <dbReference type="Proteomes" id="UP000244896"/>
    </source>
</evidence>